<evidence type="ECO:0000313" key="3">
    <source>
        <dbReference type="Proteomes" id="UP000600365"/>
    </source>
</evidence>
<name>A0A917Y962_9ACTN</name>
<feature type="transmembrane region" description="Helical" evidence="1">
    <location>
        <begin position="29"/>
        <end position="50"/>
    </location>
</feature>
<accession>A0A917Y962</accession>
<organism evidence="2 3">
    <name type="scientific">Streptomyces albiflavescens</name>
    <dbReference type="NCBI Taxonomy" id="1623582"/>
    <lineage>
        <taxon>Bacteria</taxon>
        <taxon>Bacillati</taxon>
        <taxon>Actinomycetota</taxon>
        <taxon>Actinomycetes</taxon>
        <taxon>Kitasatosporales</taxon>
        <taxon>Streptomycetaceae</taxon>
        <taxon>Streptomyces</taxon>
    </lineage>
</organism>
<dbReference type="AlphaFoldDB" id="A0A917Y962"/>
<dbReference type="RefSeq" id="WP_189189641.1">
    <property type="nucleotide sequence ID" value="NZ_BMMM01000013.1"/>
</dbReference>
<evidence type="ECO:0000256" key="1">
    <source>
        <dbReference type="SAM" id="Phobius"/>
    </source>
</evidence>
<sequence length="54" mass="5708">MKIVWPLLALTLGILAVRAAIAATREADAISVIGLIAISVLLAWAAIAAWRRRG</sequence>
<protein>
    <submittedName>
        <fullName evidence="2">Uncharacterized protein</fullName>
    </submittedName>
</protein>
<reference evidence="2 3" key="1">
    <citation type="journal article" date="2014" name="Int. J. Syst. Evol. Microbiol.">
        <title>Complete genome sequence of Corynebacterium casei LMG S-19264T (=DSM 44701T), isolated from a smear-ripened cheese.</title>
        <authorList>
            <consortium name="US DOE Joint Genome Institute (JGI-PGF)"/>
            <person name="Walter F."/>
            <person name="Albersmeier A."/>
            <person name="Kalinowski J."/>
            <person name="Ruckert C."/>
        </authorList>
    </citation>
    <scope>NUCLEOTIDE SEQUENCE [LARGE SCALE GENOMIC DNA]</scope>
    <source>
        <strain evidence="2 3">CGMCC 4.7111</strain>
    </source>
</reference>
<proteinExistence type="predicted"/>
<keyword evidence="1" id="KW-1133">Transmembrane helix</keyword>
<comment type="caution">
    <text evidence="2">The sequence shown here is derived from an EMBL/GenBank/DDBJ whole genome shotgun (WGS) entry which is preliminary data.</text>
</comment>
<keyword evidence="1" id="KW-0472">Membrane</keyword>
<dbReference type="Proteomes" id="UP000600365">
    <property type="component" value="Unassembled WGS sequence"/>
</dbReference>
<gene>
    <name evidence="2" type="ORF">GCM10011579_064710</name>
</gene>
<evidence type="ECO:0000313" key="2">
    <source>
        <dbReference type="EMBL" id="GGN79820.1"/>
    </source>
</evidence>
<keyword evidence="3" id="KW-1185">Reference proteome</keyword>
<keyword evidence="1" id="KW-0812">Transmembrane</keyword>
<dbReference type="EMBL" id="BMMM01000013">
    <property type="protein sequence ID" value="GGN79820.1"/>
    <property type="molecule type" value="Genomic_DNA"/>
</dbReference>